<dbReference type="InterPro" id="IPR017441">
    <property type="entry name" value="Protein_kinase_ATP_BS"/>
</dbReference>
<evidence type="ECO:0000313" key="11">
    <source>
        <dbReference type="EMBL" id="CAK9861587.1"/>
    </source>
</evidence>
<dbReference type="InterPro" id="IPR051681">
    <property type="entry name" value="Ser/Thr_Kinases-Pseudokinases"/>
</dbReference>
<dbReference type="PROSITE" id="PS50011">
    <property type="entry name" value="PROTEIN_KINASE_DOM"/>
    <property type="match status" value="1"/>
</dbReference>
<protein>
    <recommendedName>
        <fullName evidence="10">Protein kinase domain-containing protein</fullName>
    </recommendedName>
</protein>
<dbReference type="PROSITE" id="PS50088">
    <property type="entry name" value="ANK_REPEAT"/>
    <property type="match status" value="1"/>
</dbReference>
<dbReference type="PANTHER" id="PTHR44329:SF289">
    <property type="entry name" value="SERINE_THREONINE-PROTEIN KINASE VIK"/>
    <property type="match status" value="1"/>
</dbReference>
<reference evidence="11" key="1">
    <citation type="submission" date="2024-03" db="EMBL/GenBank/DDBJ databases">
        <authorList>
            <consortium name="ELIXIR-Norway"/>
            <consortium name="Elixir Norway"/>
        </authorList>
    </citation>
    <scope>NUCLEOTIDE SEQUENCE</scope>
</reference>
<evidence type="ECO:0000259" key="10">
    <source>
        <dbReference type="PROSITE" id="PS50011"/>
    </source>
</evidence>
<dbReference type="Gene3D" id="1.25.40.20">
    <property type="entry name" value="Ankyrin repeat-containing domain"/>
    <property type="match status" value="1"/>
</dbReference>
<evidence type="ECO:0000313" key="12">
    <source>
        <dbReference type="Proteomes" id="UP001497522"/>
    </source>
</evidence>
<dbReference type="PROSITE" id="PS00107">
    <property type="entry name" value="PROTEIN_KINASE_ATP"/>
    <property type="match status" value="1"/>
</dbReference>
<keyword evidence="2 9" id="KW-0723">Serine/threonine-protein kinase</keyword>
<dbReference type="Pfam" id="PF12796">
    <property type="entry name" value="Ank_2"/>
    <property type="match status" value="1"/>
</dbReference>
<dbReference type="InterPro" id="IPR008271">
    <property type="entry name" value="Ser/Thr_kinase_AS"/>
</dbReference>
<evidence type="ECO:0000256" key="3">
    <source>
        <dbReference type="ARBA" id="ARBA00022679"/>
    </source>
</evidence>
<dbReference type="SUPFAM" id="SSF56112">
    <property type="entry name" value="Protein kinase-like (PK-like)"/>
    <property type="match status" value="1"/>
</dbReference>
<dbReference type="Gene3D" id="1.10.510.10">
    <property type="entry name" value="Transferase(Phosphotransferase) domain 1"/>
    <property type="match status" value="1"/>
</dbReference>
<dbReference type="EMBL" id="OZ023713">
    <property type="protein sequence ID" value="CAK9861587.1"/>
    <property type="molecule type" value="Genomic_DNA"/>
</dbReference>
<name>A0ABP1AGP5_9BRYO</name>
<dbReference type="InterPro" id="IPR002110">
    <property type="entry name" value="Ankyrin_rpt"/>
</dbReference>
<evidence type="ECO:0000256" key="1">
    <source>
        <dbReference type="ARBA" id="ARBA00005843"/>
    </source>
</evidence>
<feature type="domain" description="Protein kinase" evidence="10">
    <location>
        <begin position="158"/>
        <end position="428"/>
    </location>
</feature>
<dbReference type="InterPro" id="IPR001245">
    <property type="entry name" value="Ser-Thr/Tyr_kinase_cat_dom"/>
</dbReference>
<dbReference type="PROSITE" id="PS50297">
    <property type="entry name" value="ANK_REP_REGION"/>
    <property type="match status" value="1"/>
</dbReference>
<dbReference type="SUPFAM" id="SSF48403">
    <property type="entry name" value="Ankyrin repeat"/>
    <property type="match status" value="1"/>
</dbReference>
<evidence type="ECO:0000256" key="7">
    <source>
        <dbReference type="PROSITE-ProRule" id="PRU00023"/>
    </source>
</evidence>
<dbReference type="PROSITE" id="PS00108">
    <property type="entry name" value="PROTEIN_KINASE_ST"/>
    <property type="match status" value="1"/>
</dbReference>
<dbReference type="Proteomes" id="UP001497522">
    <property type="component" value="Chromosome 12"/>
</dbReference>
<keyword evidence="4 8" id="KW-0547">Nucleotide-binding</keyword>
<dbReference type="InterPro" id="IPR036770">
    <property type="entry name" value="Ankyrin_rpt-contain_sf"/>
</dbReference>
<evidence type="ECO:0000256" key="8">
    <source>
        <dbReference type="PROSITE-ProRule" id="PRU10141"/>
    </source>
</evidence>
<comment type="similarity">
    <text evidence="1">Belongs to the protein kinase superfamily. TKL Ser/Thr protein kinase family.</text>
</comment>
<organism evidence="11 12">
    <name type="scientific">Sphagnum jensenii</name>
    <dbReference type="NCBI Taxonomy" id="128206"/>
    <lineage>
        <taxon>Eukaryota</taxon>
        <taxon>Viridiplantae</taxon>
        <taxon>Streptophyta</taxon>
        <taxon>Embryophyta</taxon>
        <taxon>Bryophyta</taxon>
        <taxon>Sphagnophytina</taxon>
        <taxon>Sphagnopsida</taxon>
        <taxon>Sphagnales</taxon>
        <taxon>Sphagnaceae</taxon>
        <taxon>Sphagnum</taxon>
    </lineage>
</organism>
<keyword evidence="7" id="KW-0040">ANK repeat</keyword>
<evidence type="ECO:0000256" key="9">
    <source>
        <dbReference type="RuleBase" id="RU000304"/>
    </source>
</evidence>
<accession>A0ABP1AGP5</accession>
<dbReference type="Gene3D" id="3.30.200.20">
    <property type="entry name" value="Phosphorylase Kinase, domain 1"/>
    <property type="match status" value="1"/>
</dbReference>
<proteinExistence type="inferred from homology"/>
<dbReference type="PANTHER" id="PTHR44329">
    <property type="entry name" value="SERINE/THREONINE-PROTEIN KINASE TNNI3K-RELATED"/>
    <property type="match status" value="1"/>
</dbReference>
<dbReference type="CDD" id="cd13999">
    <property type="entry name" value="STKc_MAP3K-like"/>
    <property type="match status" value="1"/>
</dbReference>
<evidence type="ECO:0000256" key="6">
    <source>
        <dbReference type="ARBA" id="ARBA00022840"/>
    </source>
</evidence>
<evidence type="ECO:0000256" key="5">
    <source>
        <dbReference type="ARBA" id="ARBA00022777"/>
    </source>
</evidence>
<dbReference type="Pfam" id="PF07714">
    <property type="entry name" value="PK_Tyr_Ser-Thr"/>
    <property type="match status" value="1"/>
</dbReference>
<keyword evidence="3" id="KW-0808">Transferase</keyword>
<evidence type="ECO:0000256" key="4">
    <source>
        <dbReference type="ARBA" id="ARBA00022741"/>
    </source>
</evidence>
<feature type="repeat" description="ANK" evidence="7">
    <location>
        <begin position="70"/>
        <end position="102"/>
    </location>
</feature>
<dbReference type="InterPro" id="IPR011009">
    <property type="entry name" value="Kinase-like_dom_sf"/>
</dbReference>
<sequence>MCDGECEAVSPRQEEGKKGVCRAESLRRVEGKRRVAQVSKLQWAVRGEDLSNLCNLLNSDKTLVNAVDYDQRTPLHVAALFDCRSSARVLLMQGASINAQDRWGNSPCADALAAGNTEMVKLLKEYGGEVVGNHEGLVLAPPLPQSVDWEIIPSEIDLDHGVLIGKGSFGEIKKATWRGTPVAVKTIRQSLSRDRAVVKDFQHEVEFMVKVRHPNIVQFLGAVTLRPPLMLITEYLAGGDLHQVLKRKEALPAPRVVKYSLDIARGMAYLHSGSNVIVHRDLKPRNLIFDDAQELKVGDFGLSKLIDMKHLHDVYKMTGETGSYRYMAPEVFLHEKYDKSVDVFSFAMILYEMFEGFAPFEDEEAYEAARLVAEEHYRPEMRAKTYPPGMRELIQKCWSADRNKRPMFDTIVEELQSMEEHLSQHDWVRDLLHIHRNSQRE</sequence>
<keyword evidence="5" id="KW-0418">Kinase</keyword>
<evidence type="ECO:0000256" key="2">
    <source>
        <dbReference type="ARBA" id="ARBA00022527"/>
    </source>
</evidence>
<keyword evidence="6 8" id="KW-0067">ATP-binding</keyword>
<dbReference type="InterPro" id="IPR000719">
    <property type="entry name" value="Prot_kinase_dom"/>
</dbReference>
<feature type="binding site" evidence="8">
    <location>
        <position position="185"/>
    </location>
    <ligand>
        <name>ATP</name>
        <dbReference type="ChEBI" id="CHEBI:30616"/>
    </ligand>
</feature>
<dbReference type="PIRSF" id="PIRSF000654">
    <property type="entry name" value="Integrin-linked_kinase"/>
    <property type="match status" value="1"/>
</dbReference>
<keyword evidence="12" id="KW-1185">Reference proteome</keyword>
<gene>
    <name evidence="11" type="ORF">CSSPJE1EN2_LOCUS4582</name>
</gene>
<dbReference type="SMART" id="SM00220">
    <property type="entry name" value="S_TKc"/>
    <property type="match status" value="1"/>
</dbReference>
<dbReference type="SMART" id="SM00248">
    <property type="entry name" value="ANK"/>
    <property type="match status" value="2"/>
</dbReference>